<keyword evidence="2 5" id="KW-0560">Oxidoreductase</keyword>
<dbReference type="GO" id="GO:0017000">
    <property type="term" value="P:antibiotic biosynthetic process"/>
    <property type="evidence" value="ECO:0007669"/>
    <property type="project" value="UniProtKB-KW"/>
</dbReference>
<dbReference type="PANTHER" id="PTHR10696:SF56">
    <property type="entry name" value="TAUD_TFDA-LIKE DOMAIN-CONTAINING PROTEIN"/>
    <property type="match status" value="1"/>
</dbReference>
<dbReference type="EMBL" id="PYIX02000012">
    <property type="protein sequence ID" value="RFC83859.1"/>
    <property type="molecule type" value="Genomic_DNA"/>
</dbReference>
<dbReference type="Pfam" id="PF02668">
    <property type="entry name" value="TauD"/>
    <property type="match status" value="1"/>
</dbReference>
<protein>
    <submittedName>
        <fullName evidence="6">TauD/TfdA family dioxygenase</fullName>
        <ecNumber evidence="5">1.14.11.-</ecNumber>
    </submittedName>
</protein>
<feature type="domain" description="TauD/TfdA-like" evidence="4">
    <location>
        <begin position="53"/>
        <end position="304"/>
    </location>
</feature>
<dbReference type="InterPro" id="IPR042098">
    <property type="entry name" value="TauD-like_sf"/>
</dbReference>
<keyword evidence="6" id="KW-0223">Dioxygenase</keyword>
<dbReference type="InterPro" id="IPR003819">
    <property type="entry name" value="TauD/TfdA-like"/>
</dbReference>
<dbReference type="Proteomes" id="UP000240957">
    <property type="component" value="Unassembled WGS sequence"/>
</dbReference>
<evidence type="ECO:0000256" key="2">
    <source>
        <dbReference type="ARBA" id="ARBA00023002"/>
    </source>
</evidence>
<evidence type="ECO:0000313" key="6">
    <source>
        <dbReference type="EMBL" id="RFC83859.1"/>
    </source>
</evidence>
<evidence type="ECO:0000256" key="3">
    <source>
        <dbReference type="ARBA" id="ARBA00023194"/>
    </source>
</evidence>
<keyword evidence="8" id="KW-1185">Reference proteome</keyword>
<reference evidence="5" key="4">
    <citation type="submission" date="2024-09" db="EMBL/GenBank/DDBJ databases">
        <authorList>
            <person name="Sun Q."/>
            <person name="Mori K."/>
        </authorList>
    </citation>
    <scope>NUCLEOTIDE SEQUENCE</scope>
    <source>
        <strain evidence="5">KCTC 62575</strain>
    </source>
</reference>
<gene>
    <name evidence="5" type="ORF">ACFODO_08205</name>
    <name evidence="6" type="ORF">C9E89_009505</name>
</gene>
<evidence type="ECO:0000259" key="4">
    <source>
        <dbReference type="Pfam" id="PF02668"/>
    </source>
</evidence>
<dbReference type="Gene3D" id="3.60.130.10">
    <property type="entry name" value="Clavaminate synthase-like"/>
    <property type="match status" value="1"/>
</dbReference>
<dbReference type="OrthoDB" id="753054at2"/>
<name>A0A371YQW6_9GAMM</name>
<proteinExistence type="predicted"/>
<reference evidence="8" key="3">
    <citation type="journal article" date="2019" name="Int. J. Syst. Evol. Microbiol.">
        <title>The Global Catalogue of Microorganisms (GCM) 10K type strain sequencing project: providing services to taxonomists for standard genome sequencing and annotation.</title>
        <authorList>
            <consortium name="The Broad Institute Genomics Platform"/>
            <consortium name="The Broad Institute Genome Sequencing Center for Infectious Disease"/>
            <person name="Wu L."/>
            <person name="Ma J."/>
        </authorList>
    </citation>
    <scope>NUCLEOTIDE SEQUENCE [LARGE SCALE GENOMIC DNA]</scope>
    <source>
        <strain evidence="8">KCTC 62575</strain>
    </source>
</reference>
<dbReference type="Proteomes" id="UP001595455">
    <property type="component" value="Unassembled WGS sequence"/>
</dbReference>
<dbReference type="InterPro" id="IPR050411">
    <property type="entry name" value="AlphaKG_dependent_hydroxylases"/>
</dbReference>
<evidence type="ECO:0000313" key="8">
    <source>
        <dbReference type="Proteomes" id="UP001595455"/>
    </source>
</evidence>
<organism evidence="6 7">
    <name type="scientific">Acinetobacter sichuanensis</name>
    <dbReference type="NCBI Taxonomy" id="2136183"/>
    <lineage>
        <taxon>Bacteria</taxon>
        <taxon>Pseudomonadati</taxon>
        <taxon>Pseudomonadota</taxon>
        <taxon>Gammaproteobacteria</taxon>
        <taxon>Moraxellales</taxon>
        <taxon>Moraxellaceae</taxon>
        <taxon>Acinetobacter</taxon>
    </lineage>
</organism>
<dbReference type="RefSeq" id="WP_107007942.1">
    <property type="nucleotide sequence ID" value="NZ_JBHRSF010000019.1"/>
</dbReference>
<comment type="cofactor">
    <cofactor evidence="1">
        <name>Fe(2+)</name>
        <dbReference type="ChEBI" id="CHEBI:29033"/>
    </cofactor>
</comment>
<keyword evidence="3" id="KW-0045">Antibiotic biosynthesis</keyword>
<dbReference type="AlphaFoldDB" id="A0A371YQW6"/>
<evidence type="ECO:0000313" key="5">
    <source>
        <dbReference type="EMBL" id="MFC2995246.1"/>
    </source>
</evidence>
<dbReference type="EMBL" id="JBHRSF010000019">
    <property type="protein sequence ID" value="MFC2995246.1"/>
    <property type="molecule type" value="Genomic_DNA"/>
</dbReference>
<comment type="caution">
    <text evidence="6">The sequence shown here is derived from an EMBL/GenBank/DDBJ whole genome shotgun (WGS) entry which is preliminary data.</text>
</comment>
<reference evidence="5" key="1">
    <citation type="journal article" date="2014" name="Int. J. Syst. Evol. Microbiol.">
        <title>Complete genome of a new Firmicutes species belonging to the dominant human colonic microbiota ('Ruminococcus bicirculans') reveals two chromosomes and a selective capacity to utilize plant glucans.</title>
        <authorList>
            <consortium name="NISC Comparative Sequencing Program"/>
            <person name="Wegmann U."/>
            <person name="Louis P."/>
            <person name="Goesmann A."/>
            <person name="Henrissat B."/>
            <person name="Duncan S.H."/>
            <person name="Flint H.J."/>
        </authorList>
    </citation>
    <scope>NUCLEOTIDE SEQUENCE</scope>
    <source>
        <strain evidence="5">KCTC 62575</strain>
    </source>
</reference>
<reference evidence="6 7" key="2">
    <citation type="submission" date="2018-08" db="EMBL/GenBank/DDBJ databases">
        <title>The draft genome of Acinetobacter sichuanensis strain WCHAc060041.</title>
        <authorList>
            <person name="Qin J."/>
            <person name="Feng Y."/>
            <person name="Zong Z."/>
        </authorList>
    </citation>
    <scope>NUCLEOTIDE SEQUENCE [LARGE SCALE GENOMIC DNA]</scope>
    <source>
        <strain evidence="6 7">WCHAc060041</strain>
    </source>
</reference>
<dbReference type="PANTHER" id="PTHR10696">
    <property type="entry name" value="GAMMA-BUTYROBETAINE HYDROXYLASE-RELATED"/>
    <property type="match status" value="1"/>
</dbReference>
<evidence type="ECO:0000313" key="7">
    <source>
        <dbReference type="Proteomes" id="UP000240957"/>
    </source>
</evidence>
<dbReference type="SUPFAM" id="SSF51197">
    <property type="entry name" value="Clavaminate synthase-like"/>
    <property type="match status" value="1"/>
</dbReference>
<dbReference type="EC" id="1.14.11.-" evidence="5"/>
<sequence length="328" mass="37511">MSIILKEKIEAKAAWIGKDLAQNQQNWIYQLSPHSLTVFDQALKQVEAKHLTAPHFTQQDFLIDDQDVLAEIAHWADELENGYGFFVLRGLSAEIYSETQLAIIYYGLGLYLGEPVTQNPKGDLIGFVQNVGDQSQKSTRVYETNAYLPYHTDLSDAVGLLCIRKAKEGGLSSLVSAATIYNKILAEYPEYLSYFYHPMPCAHLGDDIEPLTPIFSFYQNKLSCRYMRAYIELGHEYQNFKISQVQKEALDLFDHFIHDPDLRLDMMLESGDIQFCNNYAVMHSRTGFIDDEHPEKNRKLLRLWLKMPNARMLSPEFPGRNGIAVKAA</sequence>
<dbReference type="GO" id="GO:0016706">
    <property type="term" value="F:2-oxoglutarate-dependent dioxygenase activity"/>
    <property type="evidence" value="ECO:0007669"/>
    <property type="project" value="UniProtKB-ARBA"/>
</dbReference>
<accession>A0A371YQW6</accession>
<evidence type="ECO:0000256" key="1">
    <source>
        <dbReference type="ARBA" id="ARBA00001954"/>
    </source>
</evidence>